<comment type="caution">
    <text evidence="3">The sequence shown here is derived from an EMBL/GenBank/DDBJ whole genome shotgun (WGS) entry which is preliminary data.</text>
</comment>
<feature type="region of interest" description="Disordered" evidence="1">
    <location>
        <begin position="96"/>
        <end position="117"/>
    </location>
</feature>
<dbReference type="EMBL" id="CAJOBB010005402">
    <property type="protein sequence ID" value="CAF4127266.1"/>
    <property type="molecule type" value="Genomic_DNA"/>
</dbReference>
<feature type="region of interest" description="Disordered" evidence="1">
    <location>
        <begin position="43"/>
        <end position="82"/>
    </location>
</feature>
<dbReference type="Proteomes" id="UP000663868">
    <property type="component" value="Unassembled WGS sequence"/>
</dbReference>
<evidence type="ECO:0000313" key="4">
    <source>
        <dbReference type="Proteomes" id="UP000663868"/>
    </source>
</evidence>
<reference evidence="3" key="1">
    <citation type="submission" date="2021-02" db="EMBL/GenBank/DDBJ databases">
        <authorList>
            <person name="Nowell W R."/>
        </authorList>
    </citation>
    <scope>NUCLEOTIDE SEQUENCE</scope>
</reference>
<dbReference type="Proteomes" id="UP000663860">
    <property type="component" value="Unassembled WGS sequence"/>
</dbReference>
<dbReference type="AlphaFoldDB" id="A0A819WMZ8"/>
<sequence>MFKLTSTKVIDLTHGMLKKQSSDLVLETIDTNLDNNKIEHIVQKRSAHRSRSSHHHYHRRHRQHHHSPPYNPNVIPGQNPYSGPFVNPCPNCRPNPYPGSWLNTNPRGIPPFQPRYR</sequence>
<evidence type="ECO:0000313" key="3">
    <source>
        <dbReference type="EMBL" id="CAF4127266.1"/>
    </source>
</evidence>
<feature type="compositionally biased region" description="Basic residues" evidence="1">
    <location>
        <begin position="43"/>
        <end position="67"/>
    </location>
</feature>
<accession>A0A819WMZ8</accession>
<evidence type="ECO:0000313" key="2">
    <source>
        <dbReference type="EMBL" id="CAF0941876.1"/>
    </source>
</evidence>
<organism evidence="3 4">
    <name type="scientific">Adineta steineri</name>
    <dbReference type="NCBI Taxonomy" id="433720"/>
    <lineage>
        <taxon>Eukaryota</taxon>
        <taxon>Metazoa</taxon>
        <taxon>Spiralia</taxon>
        <taxon>Gnathifera</taxon>
        <taxon>Rotifera</taxon>
        <taxon>Eurotatoria</taxon>
        <taxon>Bdelloidea</taxon>
        <taxon>Adinetida</taxon>
        <taxon>Adinetidae</taxon>
        <taxon>Adineta</taxon>
    </lineage>
</organism>
<proteinExistence type="predicted"/>
<feature type="compositionally biased region" description="Pro residues" evidence="1">
    <location>
        <begin position="108"/>
        <end position="117"/>
    </location>
</feature>
<gene>
    <name evidence="2" type="ORF">IZO911_LOCUS14485</name>
    <name evidence="3" type="ORF">KXQ929_LOCUS35977</name>
</gene>
<protein>
    <submittedName>
        <fullName evidence="3">Uncharacterized protein</fullName>
    </submittedName>
</protein>
<evidence type="ECO:0000256" key="1">
    <source>
        <dbReference type="SAM" id="MobiDB-lite"/>
    </source>
</evidence>
<name>A0A819WMZ8_9BILA</name>
<dbReference type="EMBL" id="CAJNOE010000120">
    <property type="protein sequence ID" value="CAF0941876.1"/>
    <property type="molecule type" value="Genomic_DNA"/>
</dbReference>